<sequence>FEELLAQGVDNTYPTTLGHPIKAHEFSLEGVPALTSTGILMYVGSFLVGMDAVPWVTKLESSRSSGNDDN</sequence>
<dbReference type="Proteomes" id="UP001202328">
    <property type="component" value="Unassembled WGS sequence"/>
</dbReference>
<keyword evidence="2" id="KW-1185">Reference proteome</keyword>
<proteinExistence type="predicted"/>
<protein>
    <submittedName>
        <fullName evidence="1">Uncharacterized protein</fullName>
    </submittedName>
</protein>
<gene>
    <name evidence="1" type="ORF">MKW98_007122</name>
</gene>
<organism evidence="1 2">
    <name type="scientific">Papaver atlanticum</name>
    <dbReference type="NCBI Taxonomy" id="357466"/>
    <lineage>
        <taxon>Eukaryota</taxon>
        <taxon>Viridiplantae</taxon>
        <taxon>Streptophyta</taxon>
        <taxon>Embryophyta</taxon>
        <taxon>Tracheophyta</taxon>
        <taxon>Spermatophyta</taxon>
        <taxon>Magnoliopsida</taxon>
        <taxon>Ranunculales</taxon>
        <taxon>Papaveraceae</taxon>
        <taxon>Papaveroideae</taxon>
        <taxon>Papaver</taxon>
    </lineage>
</organism>
<evidence type="ECO:0000313" key="2">
    <source>
        <dbReference type="Proteomes" id="UP001202328"/>
    </source>
</evidence>
<feature type="non-terminal residue" evidence="1">
    <location>
        <position position="1"/>
    </location>
</feature>
<dbReference type="AlphaFoldDB" id="A0AAD4SMJ7"/>
<reference evidence="1" key="1">
    <citation type="submission" date="2022-04" db="EMBL/GenBank/DDBJ databases">
        <title>A functionally conserved STORR gene fusion in Papaver species that diverged 16.8 million years ago.</title>
        <authorList>
            <person name="Catania T."/>
        </authorList>
    </citation>
    <scope>NUCLEOTIDE SEQUENCE</scope>
    <source>
        <strain evidence="1">S-188037</strain>
    </source>
</reference>
<dbReference type="EMBL" id="JAJJMB010009541">
    <property type="protein sequence ID" value="KAI3913106.1"/>
    <property type="molecule type" value="Genomic_DNA"/>
</dbReference>
<comment type="caution">
    <text evidence="1">The sequence shown here is derived from an EMBL/GenBank/DDBJ whole genome shotgun (WGS) entry which is preliminary data.</text>
</comment>
<evidence type="ECO:0000313" key="1">
    <source>
        <dbReference type="EMBL" id="KAI3913106.1"/>
    </source>
</evidence>
<name>A0AAD4SMJ7_9MAGN</name>
<accession>A0AAD4SMJ7</accession>